<feature type="transmembrane region" description="Helical" evidence="2">
    <location>
        <begin position="158"/>
        <end position="175"/>
    </location>
</feature>
<protein>
    <recommendedName>
        <fullName evidence="3">Threonine/serine exporter-like N-terminal domain-containing protein</fullName>
    </recommendedName>
</protein>
<dbReference type="EMBL" id="CP009526">
    <property type="protein sequence ID" value="AKB51296.1"/>
    <property type="molecule type" value="Genomic_DNA"/>
</dbReference>
<name>A0A0E3LLH8_METBA</name>
<feature type="transmembrane region" description="Helical" evidence="2">
    <location>
        <begin position="332"/>
        <end position="350"/>
    </location>
</feature>
<evidence type="ECO:0000256" key="2">
    <source>
        <dbReference type="SAM" id="Phobius"/>
    </source>
</evidence>
<gene>
    <name evidence="4" type="ORF">MSBRW_2043</name>
</gene>
<evidence type="ECO:0000259" key="3">
    <source>
        <dbReference type="Pfam" id="PF06738"/>
    </source>
</evidence>
<dbReference type="KEGG" id="mbw:MSBRW_2043"/>
<feature type="transmembrane region" description="Helical" evidence="2">
    <location>
        <begin position="282"/>
        <end position="302"/>
    </location>
</feature>
<dbReference type="AlphaFoldDB" id="A0A0E3LLH8"/>
<keyword evidence="2" id="KW-0472">Membrane</keyword>
<dbReference type="PATRIC" id="fig|1434109.4.peg.2624"/>
<dbReference type="InterPro" id="IPR010619">
    <property type="entry name" value="ThrE-like_N"/>
</dbReference>
<comment type="similarity">
    <text evidence="1">Belongs to the ThrE exporter (TC 2.A.79) family.</text>
</comment>
<reference evidence="4 5" key="1">
    <citation type="submission" date="2014-07" db="EMBL/GenBank/DDBJ databases">
        <title>Methanogenic archaea and the global carbon cycle.</title>
        <authorList>
            <person name="Henriksen J.R."/>
            <person name="Luke J."/>
            <person name="Reinhart S."/>
            <person name="Benedict M.N."/>
            <person name="Youngblut N.D."/>
            <person name="Metcalf M.E."/>
            <person name="Whitaker R.J."/>
            <person name="Metcalf W.W."/>
        </authorList>
    </citation>
    <scope>NUCLEOTIDE SEQUENCE [LARGE SCALE GENOMIC DNA]</scope>
    <source>
        <strain evidence="4 5">Wiesmoor</strain>
    </source>
</reference>
<organism evidence="4 5">
    <name type="scientific">Methanosarcina barkeri str. Wiesmoor</name>
    <dbReference type="NCBI Taxonomy" id="1434109"/>
    <lineage>
        <taxon>Archaea</taxon>
        <taxon>Methanobacteriati</taxon>
        <taxon>Methanobacteriota</taxon>
        <taxon>Stenosarchaea group</taxon>
        <taxon>Methanomicrobia</taxon>
        <taxon>Methanosarcinales</taxon>
        <taxon>Methanosarcinaceae</taxon>
        <taxon>Methanosarcina</taxon>
    </lineage>
</organism>
<dbReference type="GO" id="GO:0022857">
    <property type="term" value="F:transmembrane transporter activity"/>
    <property type="evidence" value="ECO:0007669"/>
    <property type="project" value="InterPro"/>
</dbReference>
<keyword evidence="2" id="KW-0812">Transmembrane</keyword>
<dbReference type="Proteomes" id="UP000033038">
    <property type="component" value="Chromosome"/>
</dbReference>
<dbReference type="Pfam" id="PF06738">
    <property type="entry name" value="ThrE"/>
    <property type="match status" value="1"/>
</dbReference>
<accession>A0A0E3LLH8</accession>
<proteinExistence type="inferred from homology"/>
<feature type="transmembrane region" description="Helical" evidence="2">
    <location>
        <begin position="213"/>
        <end position="234"/>
    </location>
</feature>
<feature type="transmembrane region" description="Helical" evidence="2">
    <location>
        <begin position="182"/>
        <end position="201"/>
    </location>
</feature>
<dbReference type="PANTHER" id="PTHR31082">
    <property type="entry name" value="PHEROMONE-REGULATED MEMBRANE PROTEIN 10"/>
    <property type="match status" value="1"/>
</dbReference>
<evidence type="ECO:0000256" key="1">
    <source>
        <dbReference type="ARBA" id="ARBA00034125"/>
    </source>
</evidence>
<keyword evidence="2" id="KW-1133">Transmembrane helix</keyword>
<evidence type="ECO:0000313" key="4">
    <source>
        <dbReference type="EMBL" id="AKB51296.1"/>
    </source>
</evidence>
<feature type="transmembrane region" description="Helical" evidence="2">
    <location>
        <begin position="395"/>
        <end position="416"/>
    </location>
</feature>
<feature type="domain" description="Threonine/serine exporter-like N-terminal" evidence="3">
    <location>
        <begin position="28"/>
        <end position="266"/>
    </location>
</feature>
<sequence>MVLRTDSSHTNSLNISEKNEPPHQLLKFLTELSRALTTAGIAVMSIESILKKICQAYGFKAEEVISLPTFLIIKIANGDSKALEVTMQKPGVLPLDQVSKLYELINQAENAEITPEQGIRRINEIINVKRQNNYIKNILGYAMFSTGLGMLFLPTFNGLFFCGALGAIAGLILAYSKDKTRLTLILPVLTAFFVSTIFFLGIKQGIINGSLTIMVPALAYFIPGAVLSTGMFELAANNLVSGAARLVQGVVILLLLLFGVIIGLQVVGLPEDYIIANTATPLYWWAPYIGVLIFTLGMYLLMCIRNKDMLGVLIVLLTTFLGQQAGNYFLGGLFGAFTGSIIMTMIGTFLERSKLRTPYYVSIIPAFWVLVPGSLGFLSLAALVGQSYSPSIASLIQVALTFVAISTGLLIGAVIADPLKIGSSP</sequence>
<feature type="transmembrane region" description="Helical" evidence="2">
    <location>
        <begin position="359"/>
        <end position="383"/>
    </location>
</feature>
<dbReference type="HOGENOM" id="CLU_036601_1_0_2"/>
<evidence type="ECO:0000313" key="5">
    <source>
        <dbReference type="Proteomes" id="UP000033038"/>
    </source>
</evidence>
<dbReference type="GeneID" id="24823562"/>
<dbReference type="PANTHER" id="PTHR31082:SF4">
    <property type="entry name" value="PHEROMONE-REGULATED MEMBRANE PROTEIN 10"/>
    <property type="match status" value="1"/>
</dbReference>
<dbReference type="RefSeq" id="WP_011307629.1">
    <property type="nucleotide sequence ID" value="NZ_CP009526.1"/>
</dbReference>
<feature type="transmembrane region" description="Helical" evidence="2">
    <location>
        <begin position="246"/>
        <end position="270"/>
    </location>
</feature>
<dbReference type="InterPro" id="IPR051361">
    <property type="entry name" value="ThrE/Ser_Exporter"/>
</dbReference>